<evidence type="ECO:0000313" key="3">
    <source>
        <dbReference type="EMBL" id="MFB9474189.1"/>
    </source>
</evidence>
<proteinExistence type="predicted"/>
<organism evidence="3 4">
    <name type="scientific">Nonomuraea salmonea</name>
    <dbReference type="NCBI Taxonomy" id="46181"/>
    <lineage>
        <taxon>Bacteria</taxon>
        <taxon>Bacillati</taxon>
        <taxon>Actinomycetota</taxon>
        <taxon>Actinomycetes</taxon>
        <taxon>Streptosporangiales</taxon>
        <taxon>Streptosporangiaceae</taxon>
        <taxon>Nonomuraea</taxon>
    </lineage>
</organism>
<dbReference type="PANTHER" id="PTHR30204:SF93">
    <property type="entry name" value="HTH MERR-TYPE DOMAIN-CONTAINING PROTEIN"/>
    <property type="match status" value="1"/>
</dbReference>
<sequence>MERYFTIGDLARRTGLTVKAIRFYADRGIVPPTCRNAAGHRLYDDVALARLELVRTLRELGIDLPTIRKVVTREVPLPEVAAAHAEAVAVQIRILRLRHAVLTTMAERGTTPEEIDVTHHQAERRHLIQDFLDSVLDDRHAGIRTTMTPELPDDPRPDQLAAWTELTGLIRDPGFRTHLRTMVAQVDFTAPPRPDLGATVRMLVAPALNLAPDSPEADDVVADLRALGPADELLARLESMNDPRRDRYFELLATINDWPPPEPLTPSLTWAAEALRA</sequence>
<dbReference type="PROSITE" id="PS50937">
    <property type="entry name" value="HTH_MERR_2"/>
    <property type="match status" value="1"/>
</dbReference>
<accession>A0ABV5NWY3</accession>
<evidence type="ECO:0000256" key="1">
    <source>
        <dbReference type="ARBA" id="ARBA00023125"/>
    </source>
</evidence>
<dbReference type="Pfam" id="PF13411">
    <property type="entry name" value="MerR_1"/>
    <property type="match status" value="1"/>
</dbReference>
<name>A0ABV5NWY3_9ACTN</name>
<keyword evidence="1" id="KW-0238">DNA-binding</keyword>
<dbReference type="SMART" id="SM00422">
    <property type="entry name" value="HTH_MERR"/>
    <property type="match status" value="1"/>
</dbReference>
<gene>
    <name evidence="3" type="ORF">ACFFR3_32225</name>
</gene>
<evidence type="ECO:0000313" key="4">
    <source>
        <dbReference type="Proteomes" id="UP001589568"/>
    </source>
</evidence>
<dbReference type="Gene3D" id="1.10.1660.10">
    <property type="match status" value="1"/>
</dbReference>
<dbReference type="SUPFAM" id="SSF46955">
    <property type="entry name" value="Putative DNA-binding domain"/>
    <property type="match status" value="1"/>
</dbReference>
<dbReference type="PRINTS" id="PR00040">
    <property type="entry name" value="HTHMERR"/>
</dbReference>
<dbReference type="CDD" id="cd00592">
    <property type="entry name" value="HTH_MerR-like"/>
    <property type="match status" value="1"/>
</dbReference>
<dbReference type="RefSeq" id="WP_379484365.1">
    <property type="nucleotide sequence ID" value="NZ_JBHMCF010000037.1"/>
</dbReference>
<comment type="caution">
    <text evidence="3">The sequence shown here is derived from an EMBL/GenBank/DDBJ whole genome shotgun (WGS) entry which is preliminary data.</text>
</comment>
<dbReference type="Proteomes" id="UP001589568">
    <property type="component" value="Unassembled WGS sequence"/>
</dbReference>
<dbReference type="InterPro" id="IPR047057">
    <property type="entry name" value="MerR_fam"/>
</dbReference>
<dbReference type="EMBL" id="JBHMCF010000037">
    <property type="protein sequence ID" value="MFB9474189.1"/>
    <property type="molecule type" value="Genomic_DNA"/>
</dbReference>
<protein>
    <submittedName>
        <fullName evidence="3">MerR family transcriptional regulator</fullName>
    </submittedName>
</protein>
<dbReference type="InterPro" id="IPR000551">
    <property type="entry name" value="MerR-type_HTH_dom"/>
</dbReference>
<dbReference type="PANTHER" id="PTHR30204">
    <property type="entry name" value="REDOX-CYCLING DRUG-SENSING TRANSCRIPTIONAL ACTIVATOR SOXR"/>
    <property type="match status" value="1"/>
</dbReference>
<dbReference type="InterPro" id="IPR009061">
    <property type="entry name" value="DNA-bd_dom_put_sf"/>
</dbReference>
<reference evidence="3 4" key="1">
    <citation type="submission" date="2024-09" db="EMBL/GenBank/DDBJ databases">
        <authorList>
            <person name="Sun Q."/>
            <person name="Mori K."/>
        </authorList>
    </citation>
    <scope>NUCLEOTIDE SEQUENCE [LARGE SCALE GENOMIC DNA]</scope>
    <source>
        <strain evidence="3 4">JCM 3324</strain>
    </source>
</reference>
<feature type="domain" description="HTH merR-type" evidence="2">
    <location>
        <begin position="4"/>
        <end position="73"/>
    </location>
</feature>
<evidence type="ECO:0000259" key="2">
    <source>
        <dbReference type="PROSITE" id="PS50937"/>
    </source>
</evidence>
<keyword evidence="4" id="KW-1185">Reference proteome</keyword>